<accession>A0A811VLU2</accession>
<dbReference type="Proteomes" id="UP000606786">
    <property type="component" value="Unassembled WGS sequence"/>
</dbReference>
<protein>
    <submittedName>
        <fullName evidence="2">(Mediterranean fruit fly) hypothetical protein</fullName>
    </submittedName>
</protein>
<keyword evidence="3" id="KW-1185">Reference proteome</keyword>
<sequence length="106" mass="11718">MSDAANRPAAGNTISYRPPATSQATSGQPDFLAKATHTHKQPILIQICIQFSFVTDSKREAFKFIHAKRRASITRAIAPVANVEKIRNLGDSLSSRDNKSIIFDEY</sequence>
<proteinExistence type="predicted"/>
<evidence type="ECO:0000313" key="3">
    <source>
        <dbReference type="Proteomes" id="UP000606786"/>
    </source>
</evidence>
<name>A0A811VLU2_CERCA</name>
<evidence type="ECO:0000256" key="1">
    <source>
        <dbReference type="SAM" id="MobiDB-lite"/>
    </source>
</evidence>
<dbReference type="EMBL" id="CAJHJT010000056">
    <property type="protein sequence ID" value="CAD7015052.1"/>
    <property type="molecule type" value="Genomic_DNA"/>
</dbReference>
<organism evidence="2 3">
    <name type="scientific">Ceratitis capitata</name>
    <name type="common">Mediterranean fruit fly</name>
    <name type="synonym">Tephritis capitata</name>
    <dbReference type="NCBI Taxonomy" id="7213"/>
    <lineage>
        <taxon>Eukaryota</taxon>
        <taxon>Metazoa</taxon>
        <taxon>Ecdysozoa</taxon>
        <taxon>Arthropoda</taxon>
        <taxon>Hexapoda</taxon>
        <taxon>Insecta</taxon>
        <taxon>Pterygota</taxon>
        <taxon>Neoptera</taxon>
        <taxon>Endopterygota</taxon>
        <taxon>Diptera</taxon>
        <taxon>Brachycera</taxon>
        <taxon>Muscomorpha</taxon>
        <taxon>Tephritoidea</taxon>
        <taxon>Tephritidae</taxon>
        <taxon>Ceratitis</taxon>
        <taxon>Ceratitis</taxon>
    </lineage>
</organism>
<dbReference type="AlphaFoldDB" id="A0A811VLU2"/>
<comment type="caution">
    <text evidence="2">The sequence shown here is derived from an EMBL/GenBank/DDBJ whole genome shotgun (WGS) entry which is preliminary data.</text>
</comment>
<reference evidence="2" key="1">
    <citation type="submission" date="2020-11" db="EMBL/GenBank/DDBJ databases">
        <authorList>
            <person name="Whitehead M."/>
        </authorList>
    </citation>
    <scope>NUCLEOTIDE SEQUENCE</scope>
    <source>
        <strain evidence="2">EGII</strain>
    </source>
</reference>
<feature type="compositionally biased region" description="Polar residues" evidence="1">
    <location>
        <begin position="12"/>
        <end position="28"/>
    </location>
</feature>
<gene>
    <name evidence="2" type="ORF">CCAP1982_LOCUS23009</name>
</gene>
<evidence type="ECO:0000313" key="2">
    <source>
        <dbReference type="EMBL" id="CAD7015052.1"/>
    </source>
</evidence>
<feature type="region of interest" description="Disordered" evidence="1">
    <location>
        <begin position="1"/>
        <end position="33"/>
    </location>
</feature>